<evidence type="ECO:0000256" key="1">
    <source>
        <dbReference type="ARBA" id="ARBA00004123"/>
    </source>
</evidence>
<comment type="caution">
    <text evidence="6">The sequence shown here is derived from an EMBL/GenBank/DDBJ whole genome shotgun (WGS) entry which is preliminary data.</text>
</comment>
<dbReference type="PROSITE" id="PS51017">
    <property type="entry name" value="CCT"/>
    <property type="match status" value="1"/>
</dbReference>
<dbReference type="EMBL" id="JACMSC010000003">
    <property type="protein sequence ID" value="KAG6528773.1"/>
    <property type="molecule type" value="Genomic_DNA"/>
</dbReference>
<dbReference type="Proteomes" id="UP000734854">
    <property type="component" value="Unassembled WGS sequence"/>
</dbReference>
<feature type="domain" description="CCT" evidence="5">
    <location>
        <begin position="158"/>
        <end position="200"/>
    </location>
</feature>
<keyword evidence="2 3" id="KW-0539">Nucleus</keyword>
<evidence type="ECO:0000313" key="7">
    <source>
        <dbReference type="Proteomes" id="UP000734854"/>
    </source>
</evidence>
<organism evidence="6 7">
    <name type="scientific">Zingiber officinale</name>
    <name type="common">Ginger</name>
    <name type="synonym">Amomum zingiber</name>
    <dbReference type="NCBI Taxonomy" id="94328"/>
    <lineage>
        <taxon>Eukaryota</taxon>
        <taxon>Viridiplantae</taxon>
        <taxon>Streptophyta</taxon>
        <taxon>Embryophyta</taxon>
        <taxon>Tracheophyta</taxon>
        <taxon>Spermatophyta</taxon>
        <taxon>Magnoliopsida</taxon>
        <taxon>Liliopsida</taxon>
        <taxon>Zingiberales</taxon>
        <taxon>Zingiberaceae</taxon>
        <taxon>Zingiber</taxon>
    </lineage>
</organism>
<name>A0A8J5HQG5_ZINOF</name>
<keyword evidence="7" id="KW-1185">Reference proteome</keyword>
<dbReference type="AlphaFoldDB" id="A0A8J5HQG5"/>
<feature type="compositionally biased region" description="Basic and acidic residues" evidence="4">
    <location>
        <begin position="224"/>
        <end position="241"/>
    </location>
</feature>
<accession>A0A8J5HQG5</accession>
<feature type="region of interest" description="Disordered" evidence="4">
    <location>
        <begin position="208"/>
        <end position="243"/>
    </location>
</feature>
<evidence type="ECO:0000256" key="4">
    <source>
        <dbReference type="SAM" id="MobiDB-lite"/>
    </source>
</evidence>
<comment type="subcellular location">
    <subcellularLocation>
        <location evidence="1 3">Nucleus</location>
    </subcellularLocation>
</comment>
<dbReference type="Pfam" id="PF06203">
    <property type="entry name" value="CCT"/>
    <property type="match status" value="1"/>
</dbReference>
<gene>
    <name evidence="6" type="ORF">ZIOFF_010958</name>
</gene>
<proteinExistence type="predicted"/>
<evidence type="ECO:0000313" key="6">
    <source>
        <dbReference type="EMBL" id="KAG6528773.1"/>
    </source>
</evidence>
<dbReference type="GO" id="GO:0009909">
    <property type="term" value="P:regulation of flower development"/>
    <property type="evidence" value="ECO:0007669"/>
    <property type="project" value="InterPro"/>
</dbReference>
<dbReference type="InterPro" id="IPR010402">
    <property type="entry name" value="CCT_domain"/>
</dbReference>
<dbReference type="PANTHER" id="PTHR31319:SF77">
    <property type="entry name" value="ZINC FINGER PROTEIN CONSTANS-LIKE 4"/>
    <property type="match status" value="1"/>
</dbReference>
<evidence type="ECO:0000256" key="2">
    <source>
        <dbReference type="ARBA" id="ARBA00023242"/>
    </source>
</evidence>
<feature type="region of interest" description="Disordered" evidence="4">
    <location>
        <begin position="80"/>
        <end position="179"/>
    </location>
</feature>
<sequence length="337" mass="35971">MIVPTLGAGIAARECESCRATPGIPFCRVEWSFLCAGCASVVHGQSWIVAVPPTGTTFGSNLSPVSGAYAAPYAYQHPFPPNPSPNPSAAAPLPNPPPNSNPNPNPNPSPTPSSNPNHIVQLSSDEGEQSAGDPGDDDDGIGGRKRRRPSSEGESAGREASVMRYKEKRKNRNFDKTIRYESRRAHAEMKPRVGGKFVKSADDVSGEVDDTASAEQEGVAVGGELDRGGDAIVRDSSEEARTNTVTELGDPIKLLKPLDPGEMVSTSLSFEVEQFGGVEIDAAEEVGLFGWQCRVLAGKLPPQFAQFSSMLWIVDGSVEFWLASCLLNLHNFLLCYG</sequence>
<reference evidence="6 7" key="1">
    <citation type="submission" date="2020-08" db="EMBL/GenBank/DDBJ databases">
        <title>Plant Genome Project.</title>
        <authorList>
            <person name="Zhang R.-G."/>
        </authorList>
    </citation>
    <scope>NUCLEOTIDE SEQUENCE [LARGE SCALE GENOMIC DNA]</scope>
    <source>
        <tissue evidence="6">Rhizome</tissue>
    </source>
</reference>
<dbReference type="InterPro" id="IPR045281">
    <property type="entry name" value="CONSTANS-like"/>
</dbReference>
<evidence type="ECO:0000256" key="3">
    <source>
        <dbReference type="PROSITE-ProRule" id="PRU00357"/>
    </source>
</evidence>
<feature type="compositionally biased region" description="Pro residues" evidence="4">
    <location>
        <begin position="93"/>
        <end position="113"/>
    </location>
</feature>
<protein>
    <recommendedName>
        <fullName evidence="5">CCT domain-containing protein</fullName>
    </recommendedName>
</protein>
<dbReference type="GO" id="GO:0003700">
    <property type="term" value="F:DNA-binding transcription factor activity"/>
    <property type="evidence" value="ECO:0007669"/>
    <property type="project" value="TreeGrafter"/>
</dbReference>
<evidence type="ECO:0000259" key="5">
    <source>
        <dbReference type="PROSITE" id="PS51017"/>
    </source>
</evidence>
<dbReference type="PANTHER" id="PTHR31319">
    <property type="entry name" value="ZINC FINGER PROTEIN CONSTANS-LIKE 4"/>
    <property type="match status" value="1"/>
</dbReference>
<dbReference type="GO" id="GO:0005634">
    <property type="term" value="C:nucleus"/>
    <property type="evidence" value="ECO:0007669"/>
    <property type="project" value="UniProtKB-SubCell"/>
</dbReference>